<name>A0A9W4ICI7_PENOL</name>
<organism evidence="1 2">
    <name type="scientific">Penicillium olsonii</name>
    <dbReference type="NCBI Taxonomy" id="99116"/>
    <lineage>
        <taxon>Eukaryota</taxon>
        <taxon>Fungi</taxon>
        <taxon>Dikarya</taxon>
        <taxon>Ascomycota</taxon>
        <taxon>Pezizomycotina</taxon>
        <taxon>Eurotiomycetes</taxon>
        <taxon>Eurotiomycetidae</taxon>
        <taxon>Eurotiales</taxon>
        <taxon>Aspergillaceae</taxon>
        <taxon>Penicillium</taxon>
    </lineage>
</organism>
<reference evidence="1" key="1">
    <citation type="submission" date="2021-07" db="EMBL/GenBank/DDBJ databases">
        <authorList>
            <person name="Branca A.L. A."/>
        </authorList>
    </citation>
    <scope>NUCLEOTIDE SEQUENCE</scope>
</reference>
<sequence>MVTRGLWNLHVDGKWYRWFHPPRGVSSSPDSRATLTTFRILTSDSSKLKWESVPFPTPLHFQLDYVYTIDEDAGHFTVTEWRSIDEVPTRINRRMTLASIRETSLLEIDTLLSDVVEVPKQYHSLDGEDNEVSVQHALRLFEIKPDMPARLNELQFQFFTDFVFTWRFYLDDTFTWDHTSSVFPALAIGLLRIAAWDFEVRNTDTEDLPILFSSLPQWKAPLHQVFWFHRYLILCCNTDQITNAVAINAKHLVSQCINHKGPVHGIAISIRNIALFEIRNGKILRSPSIPLVTNISALHCSPGFRILAYILTSSRLKGPSAKSGEHWGTALPTEIFEMILEASEPSDLVSMAQASDSVEKWYYSSIPQIPGLIPRDFFMSIPCCGRRDTSNTQGAYCSVCYAWSHMECTGLSATMFSDTDHFTCSGCRESVPCASLDTGGIHHSYRKKRERNACSVIHEGKSKEFWLRVNTPTSRRPELRFIRMLAPPPPQNVDYTIFFSGVFSGLAYGFDD</sequence>
<gene>
    <name evidence="1" type="ORF">POLS_LOCUS9384</name>
</gene>
<dbReference type="OrthoDB" id="1928087at2759"/>
<dbReference type="Proteomes" id="UP001153618">
    <property type="component" value="Unassembled WGS sequence"/>
</dbReference>
<proteinExistence type="predicted"/>
<dbReference type="EMBL" id="CAJVOS010000093">
    <property type="protein sequence ID" value="CAG8277444.1"/>
    <property type="molecule type" value="Genomic_DNA"/>
</dbReference>
<protein>
    <submittedName>
        <fullName evidence="1">Uncharacterized protein</fullName>
    </submittedName>
</protein>
<keyword evidence="2" id="KW-1185">Reference proteome</keyword>
<dbReference type="AlphaFoldDB" id="A0A9W4ICI7"/>
<evidence type="ECO:0000313" key="2">
    <source>
        <dbReference type="Proteomes" id="UP001153618"/>
    </source>
</evidence>
<comment type="caution">
    <text evidence="1">The sequence shown here is derived from an EMBL/GenBank/DDBJ whole genome shotgun (WGS) entry which is preliminary data.</text>
</comment>
<dbReference type="Gene3D" id="3.30.40.10">
    <property type="entry name" value="Zinc/RING finger domain, C3HC4 (zinc finger)"/>
    <property type="match status" value="1"/>
</dbReference>
<dbReference type="InterPro" id="IPR011011">
    <property type="entry name" value="Znf_FYVE_PHD"/>
</dbReference>
<evidence type="ECO:0000313" key="1">
    <source>
        <dbReference type="EMBL" id="CAG8277444.1"/>
    </source>
</evidence>
<dbReference type="InterPro" id="IPR013083">
    <property type="entry name" value="Znf_RING/FYVE/PHD"/>
</dbReference>
<accession>A0A9W4ICI7</accession>
<dbReference type="CDD" id="cd15489">
    <property type="entry name" value="PHD_SF"/>
    <property type="match status" value="1"/>
</dbReference>
<dbReference type="SUPFAM" id="SSF57903">
    <property type="entry name" value="FYVE/PHD zinc finger"/>
    <property type="match status" value="1"/>
</dbReference>